<dbReference type="PANTHER" id="PTHR15503:SF42">
    <property type="entry name" value="ZINC FINGER, CCHC-TYPE, RETROTRANSPOSON GAG DOMAIN, ASPARTIC PEPTIDASE DOMAIN PROTEIN-RELATED"/>
    <property type="match status" value="1"/>
</dbReference>
<feature type="region of interest" description="Disordered" evidence="2">
    <location>
        <begin position="160"/>
        <end position="189"/>
    </location>
</feature>
<dbReference type="PANTHER" id="PTHR15503">
    <property type="entry name" value="LDOC1 RELATED"/>
    <property type="match status" value="1"/>
</dbReference>
<keyword evidence="5" id="KW-1185">Reference proteome</keyword>
<dbReference type="Pfam" id="PF00098">
    <property type="entry name" value="zf-CCHC"/>
    <property type="match status" value="1"/>
</dbReference>
<dbReference type="Pfam" id="PF08284">
    <property type="entry name" value="RVP_2"/>
    <property type="match status" value="1"/>
</dbReference>
<sequence length="346" mass="39372">MKWLEEVEIIFDAMRCADEDKTTLGTYVLREEANQWWKNVKLRIGAGGVVITWEMFKKEFLAKYFPMDFKNKKVIEFMELKQGNMTVAEYAAKFESLCKFSPHYNTVEAENDKCVKFESGLRPDIKHSIGFAEIRNFNTLVAKSRICDDDAKAKSNYYKAMRGKGQDREKPYEGKGKKGVGKSDEKKKSDGKCYKCGEIDHRFFECPIKGDKCFRCGKYGHKVEACKEKLTCWNCGEESHKSPECKKPKKTTGKVFPLDGASEVDNLIRGTCFIYNTPLIAIIDTGATHSFISLDCVKRLNILVSEMSGRMEIETPTSGSVITQLVCIDCHMTVFGRHFGMDLVCI</sequence>
<dbReference type="InterPro" id="IPR001878">
    <property type="entry name" value="Znf_CCHC"/>
</dbReference>
<evidence type="ECO:0000256" key="2">
    <source>
        <dbReference type="SAM" id="MobiDB-lite"/>
    </source>
</evidence>
<dbReference type="InterPro" id="IPR032567">
    <property type="entry name" value="RTL1-rel"/>
</dbReference>
<reference evidence="4 5" key="1">
    <citation type="journal article" date="2018" name="Front. Plant Sci.">
        <title>Red Clover (Trifolium pratense) and Zigzag Clover (T. medium) - A Picture of Genomic Similarities and Differences.</title>
        <authorList>
            <person name="Dluhosova J."/>
            <person name="Istvanek J."/>
            <person name="Nedelnik J."/>
            <person name="Repkova J."/>
        </authorList>
    </citation>
    <scope>NUCLEOTIDE SEQUENCE [LARGE SCALE GENOMIC DNA]</scope>
    <source>
        <strain evidence="5">cv. 10/8</strain>
        <tissue evidence="4">Leaf</tissue>
    </source>
</reference>
<dbReference type="CDD" id="cd00303">
    <property type="entry name" value="retropepsin_like"/>
    <property type="match status" value="1"/>
</dbReference>
<dbReference type="AlphaFoldDB" id="A0A392M1S2"/>
<dbReference type="Gene3D" id="4.10.60.10">
    <property type="entry name" value="Zinc finger, CCHC-type"/>
    <property type="match status" value="1"/>
</dbReference>
<evidence type="ECO:0000256" key="1">
    <source>
        <dbReference type="PROSITE-ProRule" id="PRU00047"/>
    </source>
</evidence>
<feature type="domain" description="CCHC-type" evidence="3">
    <location>
        <begin position="212"/>
        <end position="228"/>
    </location>
</feature>
<evidence type="ECO:0000313" key="5">
    <source>
        <dbReference type="Proteomes" id="UP000265520"/>
    </source>
</evidence>
<dbReference type="Gene3D" id="2.40.70.10">
    <property type="entry name" value="Acid Proteases"/>
    <property type="match status" value="1"/>
</dbReference>
<evidence type="ECO:0000313" key="4">
    <source>
        <dbReference type="EMBL" id="MCH80963.1"/>
    </source>
</evidence>
<protein>
    <submittedName>
        <fullName evidence="4">Cellular nucleic acid-binding protein</fullName>
    </submittedName>
</protein>
<dbReference type="SUPFAM" id="SSF57756">
    <property type="entry name" value="Retrovirus zinc finger-like domains"/>
    <property type="match status" value="1"/>
</dbReference>
<feature type="domain" description="CCHC-type" evidence="3">
    <location>
        <begin position="232"/>
        <end position="247"/>
    </location>
</feature>
<keyword evidence="1" id="KW-0863">Zinc-finger</keyword>
<proteinExistence type="predicted"/>
<dbReference type="SUPFAM" id="SSF50630">
    <property type="entry name" value="Acid proteases"/>
    <property type="match status" value="1"/>
</dbReference>
<feature type="domain" description="CCHC-type" evidence="3">
    <location>
        <begin position="192"/>
        <end position="207"/>
    </location>
</feature>
<keyword evidence="1" id="KW-0862">Zinc</keyword>
<comment type="caution">
    <text evidence="4">The sequence shown here is derived from an EMBL/GenBank/DDBJ whole genome shotgun (WGS) entry which is preliminary data.</text>
</comment>
<organism evidence="4 5">
    <name type="scientific">Trifolium medium</name>
    <dbReference type="NCBI Taxonomy" id="97028"/>
    <lineage>
        <taxon>Eukaryota</taxon>
        <taxon>Viridiplantae</taxon>
        <taxon>Streptophyta</taxon>
        <taxon>Embryophyta</taxon>
        <taxon>Tracheophyta</taxon>
        <taxon>Spermatophyta</taxon>
        <taxon>Magnoliopsida</taxon>
        <taxon>eudicotyledons</taxon>
        <taxon>Gunneridae</taxon>
        <taxon>Pentapetalae</taxon>
        <taxon>rosids</taxon>
        <taxon>fabids</taxon>
        <taxon>Fabales</taxon>
        <taxon>Fabaceae</taxon>
        <taxon>Papilionoideae</taxon>
        <taxon>50 kb inversion clade</taxon>
        <taxon>NPAAA clade</taxon>
        <taxon>Hologalegina</taxon>
        <taxon>IRL clade</taxon>
        <taxon>Trifolieae</taxon>
        <taxon>Trifolium</taxon>
    </lineage>
</organism>
<dbReference type="EMBL" id="LXQA010001701">
    <property type="protein sequence ID" value="MCH80963.1"/>
    <property type="molecule type" value="Genomic_DNA"/>
</dbReference>
<name>A0A392M1S2_9FABA</name>
<dbReference type="GO" id="GO:0008270">
    <property type="term" value="F:zinc ion binding"/>
    <property type="evidence" value="ECO:0007669"/>
    <property type="project" value="UniProtKB-KW"/>
</dbReference>
<dbReference type="InterPro" id="IPR005162">
    <property type="entry name" value="Retrotrans_gag_dom"/>
</dbReference>
<dbReference type="InterPro" id="IPR021109">
    <property type="entry name" value="Peptidase_aspartic_dom_sf"/>
</dbReference>
<feature type="compositionally biased region" description="Basic and acidic residues" evidence="2">
    <location>
        <begin position="164"/>
        <end position="189"/>
    </location>
</feature>
<dbReference type="InterPro" id="IPR036875">
    <property type="entry name" value="Znf_CCHC_sf"/>
</dbReference>
<keyword evidence="1" id="KW-0479">Metal-binding</keyword>
<dbReference type="Proteomes" id="UP000265520">
    <property type="component" value="Unassembled WGS sequence"/>
</dbReference>
<gene>
    <name evidence="4" type="ORF">A2U01_0001741</name>
</gene>
<evidence type="ECO:0000259" key="3">
    <source>
        <dbReference type="PROSITE" id="PS50158"/>
    </source>
</evidence>
<dbReference type="SMART" id="SM00343">
    <property type="entry name" value="ZnF_C2HC"/>
    <property type="match status" value="3"/>
</dbReference>
<accession>A0A392M1S2</accession>
<dbReference type="GO" id="GO:0003676">
    <property type="term" value="F:nucleic acid binding"/>
    <property type="evidence" value="ECO:0007669"/>
    <property type="project" value="InterPro"/>
</dbReference>
<dbReference type="Pfam" id="PF03732">
    <property type="entry name" value="Retrotrans_gag"/>
    <property type="match status" value="1"/>
</dbReference>
<dbReference type="PROSITE" id="PS50158">
    <property type="entry name" value="ZF_CCHC"/>
    <property type="match status" value="3"/>
</dbReference>